<accession>A0A1X1H6M2</accession>
<dbReference type="EMBL" id="NCUK01000013">
    <property type="protein sequence ID" value="ORO54740.1"/>
    <property type="molecule type" value="Genomic_DNA"/>
</dbReference>
<dbReference type="AlphaFoldDB" id="A0A1X1H6M2"/>
<name>A0A1X1H6M2_STROR</name>
<evidence type="ECO:0000313" key="2">
    <source>
        <dbReference type="Proteomes" id="UP000193669"/>
    </source>
</evidence>
<dbReference type="Proteomes" id="UP000193669">
    <property type="component" value="Unassembled WGS sequence"/>
</dbReference>
<evidence type="ECO:0000313" key="1">
    <source>
        <dbReference type="EMBL" id="ORO54740.1"/>
    </source>
</evidence>
<gene>
    <name evidence="1" type="ORF">B7721_09345</name>
</gene>
<proteinExistence type="predicted"/>
<organism evidence="1 2">
    <name type="scientific">Streptococcus oralis subsp. oralis</name>
    <dbReference type="NCBI Taxonomy" id="1891914"/>
    <lineage>
        <taxon>Bacteria</taxon>
        <taxon>Bacillati</taxon>
        <taxon>Bacillota</taxon>
        <taxon>Bacilli</taxon>
        <taxon>Lactobacillales</taxon>
        <taxon>Streptococcaceae</taxon>
        <taxon>Streptococcus</taxon>
    </lineage>
</organism>
<sequence>MKVVERQRELQKKNDRNRFPTIEKYMRGDSSRRRYKHSTLFLETKLSQEEKSDIMRWAKIGKLEFVEVKKM</sequence>
<reference evidence="1 2" key="1">
    <citation type="journal article" date="2016" name="Eur. J. Clin. Microbiol. Infect. Dis.">
        <title>Whole genome sequencing as a tool for phylogenetic analysis of clinical strains of Mitis group streptococci.</title>
        <authorList>
            <person name="Rasmussen L.H."/>
            <person name="Dargis R."/>
            <person name="Hojholt K."/>
            <person name="Christensen J.J."/>
            <person name="Skovgaard O."/>
            <person name="Justesen U.S."/>
            <person name="Rosenvinge F.S."/>
            <person name="Moser C."/>
            <person name="Lukjancenko O."/>
            <person name="Rasmussen S."/>
            <person name="Nielsen X.C."/>
        </authorList>
    </citation>
    <scope>NUCLEOTIDE SEQUENCE [LARGE SCALE GENOMIC DNA]</scope>
    <source>
        <strain evidence="1 2">RH_57980_07</strain>
    </source>
</reference>
<comment type="caution">
    <text evidence="1">The sequence shown here is derived from an EMBL/GenBank/DDBJ whole genome shotgun (WGS) entry which is preliminary data.</text>
</comment>
<protein>
    <submittedName>
        <fullName evidence="1">Uncharacterized protein</fullName>
    </submittedName>
</protein>